<dbReference type="GO" id="GO:0004555">
    <property type="term" value="F:alpha,alpha-trehalase activity"/>
    <property type="evidence" value="ECO:0007669"/>
    <property type="project" value="InterPro"/>
</dbReference>
<dbReference type="InterPro" id="IPR012341">
    <property type="entry name" value="6hp_glycosidase-like_sf"/>
</dbReference>
<keyword evidence="3" id="KW-0732">Signal</keyword>
<dbReference type="EMBL" id="DSGB01000006">
    <property type="protein sequence ID" value="HER96977.1"/>
    <property type="molecule type" value="Genomic_DNA"/>
</dbReference>
<dbReference type="Pfam" id="PF01204">
    <property type="entry name" value="Trehalase"/>
    <property type="match status" value="1"/>
</dbReference>
<protein>
    <submittedName>
        <fullName evidence="4">Alpha,alpha-trehalase</fullName>
    </submittedName>
</protein>
<dbReference type="PROSITE" id="PS00927">
    <property type="entry name" value="TREHALASE_1"/>
    <property type="match status" value="1"/>
</dbReference>
<name>A0A7V2B283_RHOMR</name>
<dbReference type="SUPFAM" id="SSF48208">
    <property type="entry name" value="Six-hairpin glycosidases"/>
    <property type="match status" value="1"/>
</dbReference>
<keyword evidence="2" id="KW-0326">Glycosidase</keyword>
<dbReference type="PROSITE" id="PS00928">
    <property type="entry name" value="TREHALASE_2"/>
    <property type="match status" value="1"/>
</dbReference>
<dbReference type="AlphaFoldDB" id="A0A7V2B283"/>
<proteinExistence type="predicted"/>
<gene>
    <name evidence="4" type="ORF">ENO59_10800</name>
</gene>
<dbReference type="Gene3D" id="1.50.10.10">
    <property type="match status" value="1"/>
</dbReference>
<evidence type="ECO:0000256" key="1">
    <source>
        <dbReference type="ARBA" id="ARBA00022801"/>
    </source>
</evidence>
<dbReference type="PRINTS" id="PR00744">
    <property type="entry name" value="GLHYDRLASE37"/>
</dbReference>
<dbReference type="InterPro" id="IPR008928">
    <property type="entry name" value="6-hairpin_glycosidase_sf"/>
</dbReference>
<keyword evidence="1" id="KW-0378">Hydrolase</keyword>
<evidence type="ECO:0000313" key="4">
    <source>
        <dbReference type="EMBL" id="HER96977.1"/>
    </source>
</evidence>
<dbReference type="PANTHER" id="PTHR23403">
    <property type="entry name" value="TREHALASE"/>
    <property type="match status" value="1"/>
</dbReference>
<dbReference type="PANTHER" id="PTHR23403:SF6">
    <property type="entry name" value="CYTOSOLIC NEUTRAL TREHALASE-RELATED"/>
    <property type="match status" value="1"/>
</dbReference>
<evidence type="ECO:0000256" key="3">
    <source>
        <dbReference type="SAM" id="SignalP"/>
    </source>
</evidence>
<comment type="caution">
    <text evidence="4">The sequence shown here is derived from an EMBL/GenBank/DDBJ whole genome shotgun (WGS) entry which is preliminary data.</text>
</comment>
<dbReference type="GO" id="GO:0005993">
    <property type="term" value="P:trehalose catabolic process"/>
    <property type="evidence" value="ECO:0007669"/>
    <property type="project" value="TreeGrafter"/>
</dbReference>
<feature type="signal peptide" evidence="3">
    <location>
        <begin position="1"/>
        <end position="21"/>
    </location>
</feature>
<accession>A0A7V2B283</accession>
<reference evidence="4" key="1">
    <citation type="journal article" date="2020" name="mSystems">
        <title>Genome- and Community-Level Interaction Insights into Carbon Utilization and Element Cycling Functions of Hydrothermarchaeota in Hydrothermal Sediment.</title>
        <authorList>
            <person name="Zhou Z."/>
            <person name="Liu Y."/>
            <person name="Xu W."/>
            <person name="Pan J."/>
            <person name="Luo Z.H."/>
            <person name="Li M."/>
        </authorList>
    </citation>
    <scope>NUCLEOTIDE SEQUENCE [LARGE SCALE GENOMIC DNA]</scope>
    <source>
        <strain evidence="4">SpSt-143</strain>
    </source>
</reference>
<dbReference type="InterPro" id="IPR018232">
    <property type="entry name" value="Glyco_hydro_37_CS"/>
</dbReference>
<organism evidence="4">
    <name type="scientific">Rhodothermus marinus</name>
    <name type="common">Rhodothermus obamensis</name>
    <dbReference type="NCBI Taxonomy" id="29549"/>
    <lineage>
        <taxon>Bacteria</taxon>
        <taxon>Pseudomonadati</taxon>
        <taxon>Rhodothermota</taxon>
        <taxon>Rhodothermia</taxon>
        <taxon>Rhodothermales</taxon>
        <taxon>Rhodothermaceae</taxon>
        <taxon>Rhodothermus</taxon>
    </lineage>
</organism>
<dbReference type="InterPro" id="IPR001661">
    <property type="entry name" value="Glyco_hydro_37"/>
</dbReference>
<sequence length="529" mass="60798">MRRKLFWFFWLLMGWTPALRAQDQAACRVTLPAAERIAAVEAYIHKSWDSLTRSHRDLLQAVQDPKLEHAPGTPWVLYIAATEDSLAVWNQLQQALPDTGLRQITLRVLPKDPIAQLDVIRPHGLLYLPEPYVVPGGRFNEMYGWDSYFIVIGLLHSGRVDLAKAMTDNHLYQVRHYGKVLNANRTYYLTRSQPPFLSAMVLAVYEHTRDRDWLAAAVPLVERYYAYWTQPPHLAGETGLSRYYDLGEGPAPEVVSGERDVQGRTHYDRVREYFRTHEVTAYEVSLYYVAETDSLTPLFYKGDRSMRESGFDPSNRYGPFSVDIIHYAPVDLNALLYRMEQDVARMHALLGDSAAARQWHNRAEVRRARVDRYLWDPEKGLYFDYNFRTGRRSDYVFATTFYPLWVGMASPEQAARVAANLYLLEAPGGLLTSTHISGSQWDAPYGWAPLYLIAVEGLRRYGYHEAADRLTAKFVSMVTEDFERTGVLLEKYDVVQRRSDVALRFGYTSNEIGFGWTNAVFLALLAQMD</sequence>
<feature type="chain" id="PRO_5030690873" evidence="3">
    <location>
        <begin position="22"/>
        <end position="529"/>
    </location>
</feature>
<evidence type="ECO:0000256" key="2">
    <source>
        <dbReference type="ARBA" id="ARBA00023295"/>
    </source>
</evidence>